<dbReference type="PROSITE" id="PS50042">
    <property type="entry name" value="CNMP_BINDING_3"/>
    <property type="match status" value="2"/>
</dbReference>
<evidence type="ECO:0000313" key="2">
    <source>
        <dbReference type="EMBL" id="ETR74096.1"/>
    </source>
</evidence>
<organism evidence="2 3">
    <name type="scientific">Candidatus Magnetoglobus multicellularis str. Araruama</name>
    <dbReference type="NCBI Taxonomy" id="890399"/>
    <lineage>
        <taxon>Bacteria</taxon>
        <taxon>Pseudomonadati</taxon>
        <taxon>Thermodesulfobacteriota</taxon>
        <taxon>Desulfobacteria</taxon>
        <taxon>Desulfobacterales</taxon>
        <taxon>Desulfobacteraceae</taxon>
        <taxon>Candidatus Magnetoglobus</taxon>
    </lineage>
</organism>
<dbReference type="AlphaFoldDB" id="A0A1V1PH14"/>
<dbReference type="Pfam" id="PF00027">
    <property type="entry name" value="cNMP_binding"/>
    <property type="match status" value="2"/>
</dbReference>
<dbReference type="SMART" id="SM00100">
    <property type="entry name" value="cNMP"/>
    <property type="match status" value="2"/>
</dbReference>
<feature type="domain" description="Cyclic nucleotide-binding" evidence="1">
    <location>
        <begin position="1"/>
        <end position="111"/>
    </location>
</feature>
<dbReference type="InterPro" id="IPR045319">
    <property type="entry name" value="KAT/AKT"/>
</dbReference>
<evidence type="ECO:0000259" key="1">
    <source>
        <dbReference type="PROSITE" id="PS50042"/>
    </source>
</evidence>
<comment type="caution">
    <text evidence="2">The sequence shown here is derived from an EMBL/GenBank/DDBJ whole genome shotgun (WGS) entry which is preliminary data.</text>
</comment>
<gene>
    <name evidence="2" type="ORF">OMM_00454</name>
</gene>
<dbReference type="InterPro" id="IPR014710">
    <property type="entry name" value="RmlC-like_jellyroll"/>
</dbReference>
<dbReference type="InterPro" id="IPR000595">
    <property type="entry name" value="cNMP-bd_dom"/>
</dbReference>
<evidence type="ECO:0000313" key="3">
    <source>
        <dbReference type="Proteomes" id="UP000189670"/>
    </source>
</evidence>
<dbReference type="EMBL" id="ATBP01000021">
    <property type="protein sequence ID" value="ETR74096.1"/>
    <property type="molecule type" value="Genomic_DNA"/>
</dbReference>
<dbReference type="CDD" id="cd00038">
    <property type="entry name" value="CAP_ED"/>
    <property type="match status" value="2"/>
</dbReference>
<accession>A0A1V1PH14</accession>
<dbReference type="InterPro" id="IPR018490">
    <property type="entry name" value="cNMP-bd_dom_sf"/>
</dbReference>
<dbReference type="PANTHER" id="PTHR45743">
    <property type="entry name" value="POTASSIUM CHANNEL AKT1"/>
    <property type="match status" value="1"/>
</dbReference>
<sequence length="374" mass="43098">MSETNDDNNELTYYKGDVIFSEKDDTDIAYLIKRGKISLYRKIDGADFFEKTLHTGDLLGAVEIIQKCPRLFTAKADEFSNLVKINPNVLKVIYKDSLPLAKTMLTQMAARIQELELGIAPLKKKAKLADHFISSGSDNDTGSKNFMKKEFRKGEFIYQKGEDSNCAYRIRNGFVDLIFDHDTEDPKIENLKAGDMFGEIGVISGEMRDHTAKVSGDICELERIDRITLKNMIRDTHPVIKNVMDKIIERLQTVEQKVSQFHMFDNIFLIFTTFLFRQATENDESLSQPEPKYNIKGMASQKRKKIDKVLTLGEITKRVKDILLQLRAMHLIDIDEPDDPKYRNSTKITVKDVRLFLKKAQQSYDKYLKEQKAQ</sequence>
<name>A0A1V1PH14_9BACT</name>
<reference evidence="3" key="1">
    <citation type="submission" date="2012-11" db="EMBL/GenBank/DDBJ databases">
        <authorList>
            <person name="Lucero-Rivera Y.E."/>
            <person name="Tovar-Ramirez D."/>
        </authorList>
    </citation>
    <scope>NUCLEOTIDE SEQUENCE [LARGE SCALE GENOMIC DNA]</scope>
    <source>
        <strain evidence="3">Araruama</strain>
    </source>
</reference>
<dbReference type="Gene3D" id="2.60.120.10">
    <property type="entry name" value="Jelly Rolls"/>
    <property type="match status" value="2"/>
</dbReference>
<feature type="domain" description="Cyclic nucleotide-binding" evidence="1">
    <location>
        <begin position="149"/>
        <end position="250"/>
    </location>
</feature>
<dbReference type="GO" id="GO:0005249">
    <property type="term" value="F:voltage-gated potassium channel activity"/>
    <property type="evidence" value="ECO:0007669"/>
    <property type="project" value="InterPro"/>
</dbReference>
<dbReference type="Proteomes" id="UP000189670">
    <property type="component" value="Unassembled WGS sequence"/>
</dbReference>
<proteinExistence type="predicted"/>
<dbReference type="SUPFAM" id="SSF51206">
    <property type="entry name" value="cAMP-binding domain-like"/>
    <property type="match status" value="2"/>
</dbReference>
<protein>
    <recommendedName>
        <fullName evidence="1">Cyclic nucleotide-binding domain-containing protein</fullName>
    </recommendedName>
</protein>